<protein>
    <recommendedName>
        <fullName evidence="1">Mos1 transposase HTH domain-containing protein</fullName>
    </recommendedName>
</protein>
<evidence type="ECO:0000313" key="2">
    <source>
        <dbReference type="EMBL" id="KAJ4433062.1"/>
    </source>
</evidence>
<dbReference type="Gene3D" id="1.10.10.1450">
    <property type="match status" value="1"/>
</dbReference>
<reference evidence="2 3" key="1">
    <citation type="journal article" date="2022" name="Allergy">
        <title>Genome assembly and annotation of Periplaneta americana reveal a comprehensive cockroach allergen profile.</title>
        <authorList>
            <person name="Wang L."/>
            <person name="Xiong Q."/>
            <person name="Saelim N."/>
            <person name="Wang L."/>
            <person name="Nong W."/>
            <person name="Wan A.T."/>
            <person name="Shi M."/>
            <person name="Liu X."/>
            <person name="Cao Q."/>
            <person name="Hui J.H.L."/>
            <person name="Sookrung N."/>
            <person name="Leung T.F."/>
            <person name="Tungtrongchitr A."/>
            <person name="Tsui S.K.W."/>
        </authorList>
    </citation>
    <scope>NUCLEOTIDE SEQUENCE [LARGE SCALE GENOMIC DNA]</scope>
    <source>
        <strain evidence="2">PWHHKU_190912</strain>
    </source>
</reference>
<proteinExistence type="predicted"/>
<feature type="domain" description="Mos1 transposase HTH" evidence="1">
    <location>
        <begin position="55"/>
        <end position="83"/>
    </location>
</feature>
<keyword evidence="3" id="KW-1185">Reference proteome</keyword>
<dbReference type="Pfam" id="PF17906">
    <property type="entry name" value="HTH_48"/>
    <property type="match status" value="1"/>
</dbReference>
<dbReference type="Proteomes" id="UP001148838">
    <property type="component" value="Unassembled WGS sequence"/>
</dbReference>
<comment type="caution">
    <text evidence="2">The sequence shown here is derived from an EMBL/GenBank/DDBJ whole genome shotgun (WGS) entry which is preliminary data.</text>
</comment>
<accession>A0ABQ8SG29</accession>
<evidence type="ECO:0000313" key="3">
    <source>
        <dbReference type="Proteomes" id="UP001148838"/>
    </source>
</evidence>
<dbReference type="InterPro" id="IPR041426">
    <property type="entry name" value="Mos1_HTH"/>
</dbReference>
<evidence type="ECO:0000259" key="1">
    <source>
        <dbReference type="Pfam" id="PF17906"/>
    </source>
</evidence>
<organism evidence="2 3">
    <name type="scientific">Periplaneta americana</name>
    <name type="common">American cockroach</name>
    <name type="synonym">Blatta americana</name>
    <dbReference type="NCBI Taxonomy" id="6978"/>
    <lineage>
        <taxon>Eukaryota</taxon>
        <taxon>Metazoa</taxon>
        <taxon>Ecdysozoa</taxon>
        <taxon>Arthropoda</taxon>
        <taxon>Hexapoda</taxon>
        <taxon>Insecta</taxon>
        <taxon>Pterygota</taxon>
        <taxon>Neoptera</taxon>
        <taxon>Polyneoptera</taxon>
        <taxon>Dictyoptera</taxon>
        <taxon>Blattodea</taxon>
        <taxon>Blattoidea</taxon>
        <taxon>Blattidae</taxon>
        <taxon>Blattinae</taxon>
        <taxon>Periplaneta</taxon>
    </lineage>
</organism>
<dbReference type="EMBL" id="JAJSOF020000027">
    <property type="protein sequence ID" value="KAJ4433062.1"/>
    <property type="molecule type" value="Genomic_DNA"/>
</dbReference>
<gene>
    <name evidence="2" type="ORF">ANN_15319</name>
</gene>
<sequence>MSRPNWNSSENKASPLQNMKALRVAEGQAPNSALMAVGMSVLHVLRLYPNSIRGETARNICAVYGNNAIGETTERTWFSRFKESRFDISDTPRSGRPLEFDEDRLNTLIHNDPRQCTLELANVMNCDIPPSCDICI</sequence>
<dbReference type="PANTHER" id="PTHR46060">
    <property type="entry name" value="MARINER MOS1 TRANSPOSASE-LIKE PROTEIN"/>
    <property type="match status" value="1"/>
</dbReference>
<dbReference type="InterPro" id="IPR052709">
    <property type="entry name" value="Transposase-MT_Hybrid"/>
</dbReference>
<name>A0ABQ8SG29_PERAM</name>
<dbReference type="PANTHER" id="PTHR46060:SF2">
    <property type="entry name" value="HISTONE-LYSINE N-METHYLTRANSFERASE SETMAR"/>
    <property type="match status" value="1"/>
</dbReference>